<comment type="caution">
    <text evidence="5">Lacks conserved residue(s) required for the propagation of feature annotation.</text>
</comment>
<dbReference type="PANTHER" id="PTHR45785">
    <property type="entry name" value="COMPLEMENT FACTOR H-RELATED"/>
    <property type="match status" value="1"/>
</dbReference>
<feature type="domain" description="Sushi" evidence="6">
    <location>
        <begin position="138"/>
        <end position="194"/>
    </location>
</feature>
<name>A0A2G9QJC1_AQUCT</name>
<evidence type="ECO:0000256" key="1">
    <source>
        <dbReference type="ARBA" id="ARBA00004328"/>
    </source>
</evidence>
<evidence type="ECO:0000313" key="8">
    <source>
        <dbReference type="Proteomes" id="UP000228934"/>
    </source>
</evidence>
<dbReference type="AlphaFoldDB" id="A0A2G9QJC1"/>
<keyword evidence="3" id="KW-0732">Signal</keyword>
<keyword evidence="2 5" id="KW-0768">Sushi</keyword>
<feature type="domain" description="Sushi" evidence="6">
    <location>
        <begin position="76"/>
        <end position="131"/>
    </location>
</feature>
<dbReference type="PANTHER" id="PTHR45785:SF2">
    <property type="entry name" value="COMPLEMENT FACTOR H-RELATED"/>
    <property type="match status" value="1"/>
</dbReference>
<dbReference type="Gene3D" id="2.10.70.10">
    <property type="entry name" value="Complement Module, domain 1"/>
    <property type="match status" value="3"/>
</dbReference>
<dbReference type="InterPro" id="IPR035976">
    <property type="entry name" value="Sushi/SCR/CCP_sf"/>
</dbReference>
<dbReference type="Pfam" id="PF00084">
    <property type="entry name" value="Sushi"/>
    <property type="match status" value="3"/>
</dbReference>
<feature type="non-terminal residue" evidence="7">
    <location>
        <position position="194"/>
    </location>
</feature>
<proteinExistence type="predicted"/>
<evidence type="ECO:0000256" key="5">
    <source>
        <dbReference type="PROSITE-ProRule" id="PRU00302"/>
    </source>
</evidence>
<comment type="subcellular location">
    <subcellularLocation>
        <location evidence="1">Virion</location>
    </subcellularLocation>
</comment>
<evidence type="ECO:0000313" key="7">
    <source>
        <dbReference type="EMBL" id="PIO15635.1"/>
    </source>
</evidence>
<dbReference type="InterPro" id="IPR000436">
    <property type="entry name" value="Sushi_SCR_CCP_dom"/>
</dbReference>
<evidence type="ECO:0000256" key="3">
    <source>
        <dbReference type="ARBA" id="ARBA00022729"/>
    </source>
</evidence>
<reference evidence="8" key="1">
    <citation type="journal article" date="2017" name="Nat. Commun.">
        <title>The North American bullfrog draft genome provides insight into hormonal regulation of long noncoding RNA.</title>
        <authorList>
            <person name="Hammond S.A."/>
            <person name="Warren R.L."/>
            <person name="Vandervalk B.P."/>
            <person name="Kucuk E."/>
            <person name="Khan H."/>
            <person name="Gibb E.A."/>
            <person name="Pandoh P."/>
            <person name="Kirk H."/>
            <person name="Zhao Y."/>
            <person name="Jones M."/>
            <person name="Mungall A.J."/>
            <person name="Coope R."/>
            <person name="Pleasance S."/>
            <person name="Moore R.A."/>
            <person name="Holt R.A."/>
            <person name="Round J.M."/>
            <person name="Ohora S."/>
            <person name="Walle B.V."/>
            <person name="Veldhoen N."/>
            <person name="Helbing C.C."/>
            <person name="Birol I."/>
        </authorList>
    </citation>
    <scope>NUCLEOTIDE SEQUENCE [LARGE SCALE GENOMIC DNA]</scope>
</reference>
<evidence type="ECO:0000256" key="2">
    <source>
        <dbReference type="ARBA" id="ARBA00022659"/>
    </source>
</evidence>
<dbReference type="InterPro" id="IPR051503">
    <property type="entry name" value="ComplSys_Reg/VirEntry_Med"/>
</dbReference>
<evidence type="ECO:0000259" key="6">
    <source>
        <dbReference type="PROSITE" id="PS50923"/>
    </source>
</evidence>
<dbReference type="Proteomes" id="UP000228934">
    <property type="component" value="Unassembled WGS sequence"/>
</dbReference>
<dbReference type="OrthoDB" id="9984531at2759"/>
<evidence type="ECO:0000256" key="4">
    <source>
        <dbReference type="ARBA" id="ARBA00023157"/>
    </source>
</evidence>
<gene>
    <name evidence="7" type="ORF">AB205_0079370</name>
</gene>
<protein>
    <recommendedName>
        <fullName evidence="6">Sushi domain-containing protein</fullName>
    </recommendedName>
</protein>
<dbReference type="SUPFAM" id="SSF57535">
    <property type="entry name" value="Complement control module/SCR domain"/>
    <property type="match status" value="3"/>
</dbReference>
<sequence>MLMLELHINSVELFAGICKVSNLENGNYVPNKTIFKVGEWLQYQCDDGYMTAQRNIVEEAECLLSGWSAVLQCSEIKCSVPPSTGFDKLHPVYSNGQVGKFSCDEGMILRGPAISQCYYYGWDPPLPVCEALAAGRRSKCPPPPQPDNTEDIGQKRDYFNGEKIQMKCKTGFKLHGPTSVLCQNDKWTSPPQCV</sequence>
<organism evidence="7 8">
    <name type="scientific">Aquarana catesbeiana</name>
    <name type="common">American bullfrog</name>
    <name type="synonym">Rana catesbeiana</name>
    <dbReference type="NCBI Taxonomy" id="8400"/>
    <lineage>
        <taxon>Eukaryota</taxon>
        <taxon>Metazoa</taxon>
        <taxon>Chordata</taxon>
        <taxon>Craniata</taxon>
        <taxon>Vertebrata</taxon>
        <taxon>Euteleostomi</taxon>
        <taxon>Amphibia</taxon>
        <taxon>Batrachia</taxon>
        <taxon>Anura</taxon>
        <taxon>Neobatrachia</taxon>
        <taxon>Ranoidea</taxon>
        <taxon>Ranidae</taxon>
        <taxon>Aquarana</taxon>
    </lineage>
</organism>
<accession>A0A2G9QJC1</accession>
<keyword evidence="8" id="KW-1185">Reference proteome</keyword>
<dbReference type="PROSITE" id="PS50923">
    <property type="entry name" value="SUSHI"/>
    <property type="match status" value="2"/>
</dbReference>
<dbReference type="EMBL" id="KV972855">
    <property type="protein sequence ID" value="PIO15635.1"/>
    <property type="molecule type" value="Genomic_DNA"/>
</dbReference>
<dbReference type="CDD" id="cd00033">
    <property type="entry name" value="CCP"/>
    <property type="match status" value="3"/>
</dbReference>
<dbReference type="SMART" id="SM00032">
    <property type="entry name" value="CCP"/>
    <property type="match status" value="3"/>
</dbReference>
<keyword evidence="4" id="KW-1015">Disulfide bond</keyword>